<sequence length="906" mass="100566">MGRHRPRRHLHRRPYHQPVLHPHYQERRVDMDSAASNLTGQASASTSGEVLDLINGLVNAVDWLFDHWYLLALAISVSWGVGEVMVRHLAQRAYAQRMALELTPNRHFDPGLEEIFRRGVQLSRASTSMPWWAPRRSKTVQIRLRADGSAPLRYRIEGPAGGERLLAITPFGPNVTVDRSRPIRDKPRDHVVRAEFILRGKLTAPLREVPLEPDPLQPLVDAVSDLRAELGDLAEVRLDIQRAPKWALRARRLQILSAARRQERRETQRAARWVRQDATGMEDSLVWNLQALVTGKDRAAGRRLVMPPVPRRVDPSEALGKLADDDHLVRVQLLVMCASNIEGRAEARLAQLQAAFDVFGGRSRWAMRGWRLGPWRFGADHWPTRRRWERRWRLGQCQPPRANWVRLEELTGLLKPPTVHCRLPLLAGDLPSFEFANPELLLQGIYRGPDGRKRLVATYTAETLFECGVGKAGGGKTERALAQAIGVAHAGGGLMFVDPHRDSWPRAATFLAHDHLMQRIALIDLNAAGPSPMLSSWNPIAMHPGQEPHDVVEAVTDAFASILGWDDAAAPRALTILTSCLAVLVAVNRAACQAGRRDHQATIFHVRSLISDPGFRGAALAAVSDLLDEETRAWWRTVFPTFPPDAFGVVLNPLARLAANPVTRAFLGQPVGVYNSRAAMDNGLIVWVCPAGNGPTDRLLTALIARDLLRAVRSRRDTPEEQRRPFRLYFDELITLTGAAPETIASMFEDFRKFRVTVHGMTQLLGRLPAPVRMSLTQNASTLASTAGSKTAITPITAEWGDKPTPDEVAVLDRFEHYASFTIGGRRVGPVRITGPHLDEVFADYARPRNVAALERAARVTAGAAPLDELTATAATQQGRVTDFLAQRAPAATADVRLKKHAEGYQ</sequence>
<reference evidence="1 2" key="1">
    <citation type="submission" date="2020-08" db="EMBL/GenBank/DDBJ databases">
        <title>Genomic Encyclopedia of Type Strains, Phase IV (KMG-IV): sequencing the most valuable type-strain genomes for metagenomic binning, comparative biology and taxonomic classification.</title>
        <authorList>
            <person name="Goeker M."/>
        </authorList>
    </citation>
    <scope>NUCLEOTIDE SEQUENCE [LARGE SCALE GENOMIC DNA]</scope>
    <source>
        <strain evidence="1 2">DSM 43350</strain>
    </source>
</reference>
<evidence type="ECO:0000313" key="2">
    <source>
        <dbReference type="Proteomes" id="UP000591537"/>
    </source>
</evidence>
<dbReference type="SUPFAM" id="SSF52540">
    <property type="entry name" value="P-loop containing nucleoside triphosphate hydrolases"/>
    <property type="match status" value="1"/>
</dbReference>
<dbReference type="AlphaFoldDB" id="A0A7W9WL29"/>
<name>A0A7W9WL29_9ACTN</name>
<protein>
    <recommendedName>
        <fullName evidence="3">ATP/GTP-binding protein</fullName>
    </recommendedName>
</protein>
<keyword evidence="2" id="KW-1185">Reference proteome</keyword>
<dbReference type="Proteomes" id="UP000591537">
    <property type="component" value="Unassembled WGS sequence"/>
</dbReference>
<evidence type="ECO:0008006" key="3">
    <source>
        <dbReference type="Google" id="ProtNLM"/>
    </source>
</evidence>
<proteinExistence type="predicted"/>
<evidence type="ECO:0000313" key="1">
    <source>
        <dbReference type="EMBL" id="MBB6081048.1"/>
    </source>
</evidence>
<accession>A0A7W9WL29</accession>
<comment type="caution">
    <text evidence="1">The sequence shown here is derived from an EMBL/GenBank/DDBJ whole genome shotgun (WGS) entry which is preliminary data.</text>
</comment>
<dbReference type="EMBL" id="JACHGV010000015">
    <property type="protein sequence ID" value="MBB6081048.1"/>
    <property type="molecule type" value="Genomic_DNA"/>
</dbReference>
<dbReference type="InterPro" id="IPR027417">
    <property type="entry name" value="P-loop_NTPase"/>
</dbReference>
<organism evidence="1 2">
    <name type="scientific">Streptomyces paradoxus</name>
    <dbReference type="NCBI Taxonomy" id="66375"/>
    <lineage>
        <taxon>Bacteria</taxon>
        <taxon>Bacillati</taxon>
        <taxon>Actinomycetota</taxon>
        <taxon>Actinomycetes</taxon>
        <taxon>Kitasatosporales</taxon>
        <taxon>Streptomycetaceae</taxon>
        <taxon>Streptomyces</taxon>
    </lineage>
</organism>
<gene>
    <name evidence="1" type="ORF">HNR57_006999</name>
</gene>